<dbReference type="RefSeq" id="WP_171541369.1">
    <property type="nucleotide sequence ID" value="NZ_JABERL010000086.1"/>
</dbReference>
<dbReference type="InterPro" id="IPR017601">
    <property type="entry name" value="DGQHR-contain_dom"/>
</dbReference>
<dbReference type="CDD" id="cd16414">
    <property type="entry name" value="dndB_like"/>
    <property type="match status" value="1"/>
</dbReference>
<comment type="caution">
    <text evidence="1">The sequence shown here is derived from an EMBL/GenBank/DDBJ whole genome shotgun (WGS) entry which is preliminary data.</text>
</comment>
<name>A0A7Y2WCH1_9GAMM</name>
<gene>
    <name evidence="1" type="ORF">HLH17_17645</name>
</gene>
<accession>A0A7Y2WCH1</accession>
<sequence length="424" mass="48953">MNKIFLPALRGRLGDWAYYTCVMSFKDLVERVKTADEIHKSKKLSEYIQRQLNQGRAKDISKYILSNESRFFNSIVVAVYGGAPEWFQLDNIRNVLDTDEDIKDSISENTISTIGFLRLSGEESLFALDGQHRLTGIKQALKDNHQELEHEEVSVIFVGHKNDESGLQRTRKLFIDLNKSAKAVTKNEIIALDECDVIAITTRWLIEEDERFTDRRILISANPAMPNNNFKDWTNIINLYDVLELLFTKVRPTELKIKVKKSDLTTSRPNADELQLYFDYAQRYFSLLGRGFPEISEYFASNEPEEIVAKFRKFDGGSVLFRPVGLLVFTNLVAEYIKVHNCSLENAFEIISKLETNLSESPYKYTIWNYNEKKMEVRKKSLLLETLKYQLNLLSSSKEEKLIKTIADNNGVETSEVQLPEKVI</sequence>
<protein>
    <submittedName>
        <fullName evidence="1">DGQHR domain-containing protein</fullName>
    </submittedName>
</protein>
<reference evidence="1 2" key="1">
    <citation type="submission" date="2020-04" db="EMBL/GenBank/DDBJ databases">
        <title>Acinetobacter Taxon 24.</title>
        <authorList>
            <person name="Nemec A."/>
            <person name="Radolfova-Krizova L."/>
            <person name="Higgins P.G."/>
            <person name="Spanelova P."/>
        </authorList>
    </citation>
    <scope>NUCLEOTIDE SEQUENCE [LARGE SCALE GENOMIC DNA]</scope>
    <source>
        <strain evidence="1 2">ANC 5380</strain>
    </source>
</reference>
<dbReference type="EMBL" id="JABERL010000086">
    <property type="protein sequence ID" value="NNH79417.1"/>
    <property type="molecule type" value="Genomic_DNA"/>
</dbReference>
<dbReference type="NCBIfam" id="TIGR03187">
    <property type="entry name" value="DGQHR"/>
    <property type="match status" value="1"/>
</dbReference>
<organism evidence="1 2">
    <name type="scientific">Acinetobacter terrae</name>
    <dbReference type="NCBI Taxonomy" id="2731247"/>
    <lineage>
        <taxon>Bacteria</taxon>
        <taxon>Pseudomonadati</taxon>
        <taxon>Pseudomonadota</taxon>
        <taxon>Gammaproteobacteria</taxon>
        <taxon>Moraxellales</taxon>
        <taxon>Moraxellaceae</taxon>
        <taxon>Acinetobacter</taxon>
        <taxon>Acinetobacter Taxon 24</taxon>
    </lineage>
</organism>
<dbReference type="AlphaFoldDB" id="A0A7Y2WCH1"/>
<dbReference type="Pfam" id="PF14072">
    <property type="entry name" value="DndB"/>
    <property type="match status" value="1"/>
</dbReference>
<proteinExistence type="predicted"/>
<dbReference type="InterPro" id="IPR017642">
    <property type="entry name" value="DNA_S_mod_DndB"/>
</dbReference>
<dbReference type="Proteomes" id="UP000569202">
    <property type="component" value="Unassembled WGS sequence"/>
</dbReference>
<evidence type="ECO:0000313" key="1">
    <source>
        <dbReference type="EMBL" id="NNH79417.1"/>
    </source>
</evidence>
<evidence type="ECO:0000313" key="2">
    <source>
        <dbReference type="Proteomes" id="UP000569202"/>
    </source>
</evidence>